<organism evidence="1 2">
    <name type="scientific">Arundinibacter roseus</name>
    <dbReference type="NCBI Taxonomy" id="2070510"/>
    <lineage>
        <taxon>Bacteria</taxon>
        <taxon>Pseudomonadati</taxon>
        <taxon>Bacteroidota</taxon>
        <taxon>Cytophagia</taxon>
        <taxon>Cytophagales</taxon>
        <taxon>Spirosomataceae</taxon>
        <taxon>Arundinibacter</taxon>
    </lineage>
</organism>
<dbReference type="OrthoDB" id="941905at2"/>
<keyword evidence="2" id="KW-1185">Reference proteome</keyword>
<reference evidence="1 2" key="1">
    <citation type="submission" date="2019-02" db="EMBL/GenBank/DDBJ databases">
        <title>Arundinibacter roseus gen. nov., sp. nov., a new member of the family Cytophagaceae.</title>
        <authorList>
            <person name="Szuroczki S."/>
            <person name="Khayer B."/>
            <person name="Sproer C."/>
            <person name="Toumi M."/>
            <person name="Szabo A."/>
            <person name="Felfoldi T."/>
            <person name="Schumann P."/>
            <person name="Toth E."/>
        </authorList>
    </citation>
    <scope>NUCLEOTIDE SEQUENCE [LARGE SCALE GENOMIC DNA]</scope>
    <source>
        <strain evidence="1 2">DMA-k-7a</strain>
    </source>
</reference>
<dbReference type="Gene3D" id="3.20.20.70">
    <property type="entry name" value="Aldolase class I"/>
    <property type="match status" value="1"/>
</dbReference>
<dbReference type="InterPro" id="IPR013785">
    <property type="entry name" value="Aldolase_TIM"/>
</dbReference>
<protein>
    <recommendedName>
        <fullName evidence="3">Phosphoribosylanthranilate isomerase</fullName>
    </recommendedName>
</protein>
<dbReference type="EMBL" id="SMJU01000002">
    <property type="protein sequence ID" value="TDB68056.1"/>
    <property type="molecule type" value="Genomic_DNA"/>
</dbReference>
<dbReference type="SUPFAM" id="SSF51366">
    <property type="entry name" value="Ribulose-phoshate binding barrel"/>
    <property type="match status" value="1"/>
</dbReference>
<dbReference type="RefSeq" id="WP_132114654.1">
    <property type="nucleotide sequence ID" value="NZ_SMJU01000002.1"/>
</dbReference>
<dbReference type="InterPro" id="IPR011060">
    <property type="entry name" value="RibuloseP-bd_barrel"/>
</dbReference>
<name>A0A4R4KM23_9BACT</name>
<dbReference type="Proteomes" id="UP000295706">
    <property type="component" value="Unassembled WGS sequence"/>
</dbReference>
<comment type="caution">
    <text evidence="1">The sequence shown here is derived from an EMBL/GenBank/DDBJ whole genome shotgun (WGS) entry which is preliminary data.</text>
</comment>
<evidence type="ECO:0000313" key="1">
    <source>
        <dbReference type="EMBL" id="TDB68056.1"/>
    </source>
</evidence>
<dbReference type="AlphaFoldDB" id="A0A4R4KM23"/>
<gene>
    <name evidence="1" type="ORF">EZE20_03805</name>
</gene>
<evidence type="ECO:0008006" key="3">
    <source>
        <dbReference type="Google" id="ProtNLM"/>
    </source>
</evidence>
<accession>A0A4R4KM23</accession>
<proteinExistence type="predicted"/>
<evidence type="ECO:0000313" key="2">
    <source>
        <dbReference type="Proteomes" id="UP000295706"/>
    </source>
</evidence>
<sequence>MLSTFVKISNVTNLSDARYCAGMGVDMLGFSMDESSTFYISPKKYEEMRAWIAGVQLVIETRETDPNRLVQQLSLYPCEAVQVEDPNLLPFLSTELNKPLLLRVDVDHYEAGELEALMGRYASDVTYFLLETEKNEPLTEHWKLMIGALVRDYPILLGFGLDDADKVTEALSQTKVAGIALRGSAELRPGYKDFGALMDILEALETDD</sequence>